<proteinExistence type="predicted"/>
<sequence>MASGATIGDALIELIDFARSEPLVFLEVMLPLLIAGLFVSFFIFRIIIDPVGQQQSEYDAARKVMTRHFRRSASK</sequence>
<evidence type="ECO:0000313" key="3">
    <source>
        <dbReference type="Proteomes" id="UP000198866"/>
    </source>
</evidence>
<gene>
    <name evidence="2" type="ORF">SAMN05192539_1006181</name>
</gene>
<keyword evidence="1" id="KW-1133">Transmembrane helix</keyword>
<accession>A0A1H6VS98</accession>
<keyword evidence="1" id="KW-0812">Transmembrane</keyword>
<dbReference type="EMBL" id="FNYE01000006">
    <property type="protein sequence ID" value="SEJ07548.1"/>
    <property type="molecule type" value="Genomic_DNA"/>
</dbReference>
<dbReference type="AlphaFoldDB" id="A0A1H6VS98"/>
<reference evidence="3" key="1">
    <citation type="submission" date="2016-10" db="EMBL/GenBank/DDBJ databases">
        <authorList>
            <person name="Varghese N."/>
            <person name="Submissions S."/>
        </authorList>
    </citation>
    <scope>NUCLEOTIDE SEQUENCE [LARGE SCALE GENOMIC DNA]</scope>
    <source>
        <strain evidence="3">LMG 26031</strain>
    </source>
</reference>
<dbReference type="RefSeq" id="WP_090865131.1">
    <property type="nucleotide sequence ID" value="NZ_FNYE01000006.1"/>
</dbReference>
<dbReference type="OrthoDB" id="9850444at2"/>
<dbReference type="STRING" id="667676.SAMN05192539_1006181"/>
<protein>
    <submittedName>
        <fullName evidence="2">Uncharacterized protein</fullName>
    </submittedName>
</protein>
<name>A0A1H6VS98_9BURK</name>
<evidence type="ECO:0000256" key="1">
    <source>
        <dbReference type="SAM" id="Phobius"/>
    </source>
</evidence>
<organism evidence="2 3">
    <name type="scientific">Paraburkholderia diazotrophica</name>
    <dbReference type="NCBI Taxonomy" id="667676"/>
    <lineage>
        <taxon>Bacteria</taxon>
        <taxon>Pseudomonadati</taxon>
        <taxon>Pseudomonadota</taxon>
        <taxon>Betaproteobacteria</taxon>
        <taxon>Burkholderiales</taxon>
        <taxon>Burkholderiaceae</taxon>
        <taxon>Paraburkholderia</taxon>
    </lineage>
</organism>
<dbReference type="Proteomes" id="UP000198866">
    <property type="component" value="Unassembled WGS sequence"/>
</dbReference>
<keyword evidence="1" id="KW-0472">Membrane</keyword>
<feature type="transmembrane region" description="Helical" evidence="1">
    <location>
        <begin position="28"/>
        <end position="48"/>
    </location>
</feature>
<keyword evidence="3" id="KW-1185">Reference proteome</keyword>
<evidence type="ECO:0000313" key="2">
    <source>
        <dbReference type="EMBL" id="SEJ07548.1"/>
    </source>
</evidence>